<dbReference type="EMBL" id="BLPG01000002">
    <property type="protein sequence ID" value="GFJ96083.1"/>
    <property type="molecule type" value="Genomic_DNA"/>
</dbReference>
<feature type="compositionally biased region" description="Gly residues" evidence="1">
    <location>
        <begin position="1"/>
        <end position="15"/>
    </location>
</feature>
<keyword evidence="3" id="KW-1185">Reference proteome</keyword>
<evidence type="ECO:0000313" key="3">
    <source>
        <dbReference type="Proteomes" id="UP000482960"/>
    </source>
</evidence>
<reference evidence="2 3" key="1">
    <citation type="submission" date="2020-03" db="EMBL/GenBank/DDBJ databases">
        <title>Whole genome shotgun sequence of Phytohabitans rumicis NBRC 108638.</title>
        <authorList>
            <person name="Komaki H."/>
            <person name="Tamura T."/>
        </authorList>
    </citation>
    <scope>NUCLEOTIDE SEQUENCE [LARGE SCALE GENOMIC DNA]</scope>
    <source>
        <strain evidence="2 3">NBRC 108638</strain>
    </source>
</reference>
<dbReference type="AlphaFoldDB" id="A0A6V8LFQ7"/>
<evidence type="ECO:0000256" key="1">
    <source>
        <dbReference type="SAM" id="MobiDB-lite"/>
    </source>
</evidence>
<proteinExistence type="predicted"/>
<sequence>MGAGPAGPARGGAGGDRGEAAAAARAERARIAAGLRGTARRHAAAAVAAAEAGRLPEVLAGARAGLAAMRELLTELRADGVDDEPPPTLAGAAVLAARRRAAIRYAGQRRALPGEVEVAGYRLADALLREEGALAVTYLPDGVRLSATWPGGGMDGGRLRELADAAGGAVTRSVPEAATVWLPG</sequence>
<accession>A0A6V8LFQ7</accession>
<evidence type="ECO:0000313" key="2">
    <source>
        <dbReference type="EMBL" id="GFJ96083.1"/>
    </source>
</evidence>
<dbReference type="RefSeq" id="WP_173085585.1">
    <property type="nucleotide sequence ID" value="NZ_BLPG01000002.1"/>
</dbReference>
<reference evidence="2 3" key="2">
    <citation type="submission" date="2020-03" db="EMBL/GenBank/DDBJ databases">
        <authorList>
            <person name="Ichikawa N."/>
            <person name="Kimura A."/>
            <person name="Kitahashi Y."/>
            <person name="Uohara A."/>
        </authorList>
    </citation>
    <scope>NUCLEOTIDE SEQUENCE [LARGE SCALE GENOMIC DNA]</scope>
    <source>
        <strain evidence="2 3">NBRC 108638</strain>
    </source>
</reference>
<name>A0A6V8LFQ7_9ACTN</name>
<dbReference type="Proteomes" id="UP000482960">
    <property type="component" value="Unassembled WGS sequence"/>
</dbReference>
<protein>
    <submittedName>
        <fullName evidence="2">Uncharacterized protein</fullName>
    </submittedName>
</protein>
<comment type="caution">
    <text evidence="2">The sequence shown here is derived from an EMBL/GenBank/DDBJ whole genome shotgun (WGS) entry which is preliminary data.</text>
</comment>
<gene>
    <name evidence="2" type="ORF">Prum_097250</name>
</gene>
<organism evidence="2 3">
    <name type="scientific">Phytohabitans rumicis</name>
    <dbReference type="NCBI Taxonomy" id="1076125"/>
    <lineage>
        <taxon>Bacteria</taxon>
        <taxon>Bacillati</taxon>
        <taxon>Actinomycetota</taxon>
        <taxon>Actinomycetes</taxon>
        <taxon>Micromonosporales</taxon>
        <taxon>Micromonosporaceae</taxon>
    </lineage>
</organism>
<feature type="region of interest" description="Disordered" evidence="1">
    <location>
        <begin position="1"/>
        <end position="21"/>
    </location>
</feature>